<feature type="region of interest" description="Disordered" evidence="1">
    <location>
        <begin position="1"/>
        <end position="27"/>
    </location>
</feature>
<evidence type="ECO:0000259" key="2">
    <source>
        <dbReference type="Pfam" id="PF23055"/>
    </source>
</evidence>
<dbReference type="EMBL" id="JAHXZJ010002609">
    <property type="protein sequence ID" value="KAH0539983.1"/>
    <property type="molecule type" value="Genomic_DNA"/>
</dbReference>
<feature type="domain" description="DUF7041" evidence="2">
    <location>
        <begin position="25"/>
        <end position="69"/>
    </location>
</feature>
<proteinExistence type="predicted"/>
<sequence length="95" mass="10846">MPNLTPEIDQVNQTQNEQDSKPGLTDDAKFNAVVTRLDHEYMLAVEHVIEQPPPTNKYQALKDALTNKTLWMDRLPQDLQIVLAVTEPMEMKSLT</sequence>
<dbReference type="Proteomes" id="UP000826195">
    <property type="component" value="Unassembled WGS sequence"/>
</dbReference>
<keyword evidence="4" id="KW-1185">Reference proteome</keyword>
<accession>A0AAV7HZ04</accession>
<comment type="caution">
    <text evidence="3">The sequence shown here is derived from an EMBL/GenBank/DDBJ whole genome shotgun (WGS) entry which is preliminary data.</text>
</comment>
<evidence type="ECO:0000313" key="3">
    <source>
        <dbReference type="EMBL" id="KAH0539983.1"/>
    </source>
</evidence>
<gene>
    <name evidence="3" type="ORF">KQX54_010750</name>
</gene>
<protein>
    <recommendedName>
        <fullName evidence="2">DUF7041 domain-containing protein</fullName>
    </recommendedName>
</protein>
<dbReference type="InterPro" id="IPR055469">
    <property type="entry name" value="DUF7041"/>
</dbReference>
<evidence type="ECO:0000256" key="1">
    <source>
        <dbReference type="SAM" id="MobiDB-lite"/>
    </source>
</evidence>
<reference evidence="3 4" key="1">
    <citation type="journal article" date="2021" name="J. Hered.">
        <title>A chromosome-level genome assembly of the parasitoid wasp, Cotesia glomerata (Hymenoptera: Braconidae).</title>
        <authorList>
            <person name="Pinto B.J."/>
            <person name="Weis J.J."/>
            <person name="Gamble T."/>
            <person name="Ode P.J."/>
            <person name="Paul R."/>
            <person name="Zaspel J.M."/>
        </authorList>
    </citation>
    <scope>NUCLEOTIDE SEQUENCE [LARGE SCALE GENOMIC DNA]</scope>
    <source>
        <strain evidence="3">CgM1</strain>
    </source>
</reference>
<dbReference type="AlphaFoldDB" id="A0AAV7HZ04"/>
<dbReference type="Pfam" id="PF23055">
    <property type="entry name" value="DUF7041"/>
    <property type="match status" value="1"/>
</dbReference>
<organism evidence="3 4">
    <name type="scientific">Cotesia glomerata</name>
    <name type="common">Lepidopteran parasitic wasp</name>
    <name type="synonym">Apanteles glomeratus</name>
    <dbReference type="NCBI Taxonomy" id="32391"/>
    <lineage>
        <taxon>Eukaryota</taxon>
        <taxon>Metazoa</taxon>
        <taxon>Ecdysozoa</taxon>
        <taxon>Arthropoda</taxon>
        <taxon>Hexapoda</taxon>
        <taxon>Insecta</taxon>
        <taxon>Pterygota</taxon>
        <taxon>Neoptera</taxon>
        <taxon>Endopterygota</taxon>
        <taxon>Hymenoptera</taxon>
        <taxon>Apocrita</taxon>
        <taxon>Ichneumonoidea</taxon>
        <taxon>Braconidae</taxon>
        <taxon>Microgastrinae</taxon>
        <taxon>Cotesia</taxon>
    </lineage>
</organism>
<feature type="compositionally biased region" description="Basic and acidic residues" evidence="1">
    <location>
        <begin position="18"/>
        <end position="27"/>
    </location>
</feature>
<name>A0AAV7HZ04_COTGL</name>
<evidence type="ECO:0000313" key="4">
    <source>
        <dbReference type="Proteomes" id="UP000826195"/>
    </source>
</evidence>